<dbReference type="Gene3D" id="3.30.300.30">
    <property type="match status" value="1"/>
</dbReference>
<dbReference type="Gene3D" id="3.40.50.12780">
    <property type="entry name" value="N-terminal domain of ligase-like"/>
    <property type="match status" value="1"/>
</dbReference>
<evidence type="ECO:0000256" key="1">
    <source>
        <dbReference type="ARBA" id="ARBA00006432"/>
    </source>
</evidence>
<evidence type="ECO:0000256" key="2">
    <source>
        <dbReference type="ARBA" id="ARBA00022598"/>
    </source>
</evidence>
<dbReference type="EMBL" id="CP113527">
    <property type="protein sequence ID" value="WDV04976.1"/>
    <property type="molecule type" value="Genomic_DNA"/>
</dbReference>
<dbReference type="FunFam" id="3.30.300.30:FF:000008">
    <property type="entry name" value="2,3-dihydroxybenzoate-AMP ligase"/>
    <property type="match status" value="1"/>
</dbReference>
<sequence>MFVEQAWILKRAALTPHHIALINLATEEQWTYQQLSEEIGKWSHFFERQQLQKGSRVAVFAKNHIQLFAVLFACGLRGLIYVPLNWRLSKEELTQILQDATPSILLYDEEGSCPLTLEKMFPLQSIEQEKDTVPRRQAVDMDDPWLMIYTGGTTGRPKGVVLSFQSVNWNAMNTIISWGLHAQDRTLNYMPMFHTGGLNALCIPLLMAGGTVIIGDKFEAETALQATNQYKTTISLFVPTMYQAMIATKYFQENQFPSMKVFLSGGAPCPHPIYDAFYKKGLFFKEGYGLTEAGPNNFYIAREHAYAKKGAVGKSMQFNEAKIINPAGQSCAPREVGELFVKGKHMFRFYWNNKQETANILQDGWLKTGDLAMMDEDGDFYIVGRRKEMIISGGENIYPQEVEQCLLQHPHVQEVAVIGVEDDYWGEIVTAFIVCQNQTTAVLDELNELCHQQLGRYKIPKQIIFLDELPKTSVGKIDKKALQLLVDTPNCK</sequence>
<dbReference type="Pfam" id="PF00501">
    <property type="entry name" value="AMP-binding"/>
    <property type="match status" value="1"/>
</dbReference>
<dbReference type="PANTHER" id="PTHR43201:SF5">
    <property type="entry name" value="MEDIUM-CHAIN ACYL-COA LIGASE ACSF2, MITOCHONDRIAL"/>
    <property type="match status" value="1"/>
</dbReference>
<keyword evidence="2" id="KW-0436">Ligase</keyword>
<evidence type="ECO:0000259" key="4">
    <source>
        <dbReference type="Pfam" id="PF13193"/>
    </source>
</evidence>
<protein>
    <submittedName>
        <fullName evidence="5">AMP-binding protein</fullName>
    </submittedName>
</protein>
<accession>A0AAJ5UQ18</accession>
<dbReference type="RefSeq" id="WP_274793208.1">
    <property type="nucleotide sequence ID" value="NZ_CP113527.1"/>
</dbReference>
<dbReference type="InterPro" id="IPR042099">
    <property type="entry name" value="ANL_N_sf"/>
</dbReference>
<dbReference type="InterPro" id="IPR000873">
    <property type="entry name" value="AMP-dep_synth/lig_dom"/>
</dbReference>
<comment type="similarity">
    <text evidence="1">Belongs to the ATP-dependent AMP-binding enzyme family.</text>
</comment>
<dbReference type="AlphaFoldDB" id="A0AAJ5UQ18"/>
<dbReference type="InterPro" id="IPR025110">
    <property type="entry name" value="AMP-bd_C"/>
</dbReference>
<gene>
    <name evidence="5" type="ORF">OU989_11655</name>
</gene>
<proteinExistence type="inferred from homology"/>
<feature type="domain" description="AMP-dependent synthetase/ligase" evidence="3">
    <location>
        <begin position="10"/>
        <end position="351"/>
    </location>
</feature>
<reference evidence="5" key="1">
    <citation type="submission" date="2022-11" db="EMBL/GenBank/DDBJ databases">
        <title>Lysinibacillus irui.</title>
        <authorList>
            <person name="Akintayo S.O."/>
        </authorList>
    </citation>
    <scope>NUCLEOTIDE SEQUENCE</scope>
    <source>
        <strain evidence="5">IRB4-01</strain>
    </source>
</reference>
<evidence type="ECO:0000313" key="5">
    <source>
        <dbReference type="EMBL" id="WDV04976.1"/>
    </source>
</evidence>
<dbReference type="PROSITE" id="PS00455">
    <property type="entry name" value="AMP_BINDING"/>
    <property type="match status" value="1"/>
</dbReference>
<dbReference type="Proteomes" id="UP001219585">
    <property type="component" value="Chromosome"/>
</dbReference>
<dbReference type="InterPro" id="IPR045851">
    <property type="entry name" value="AMP-bd_C_sf"/>
</dbReference>
<dbReference type="SUPFAM" id="SSF56801">
    <property type="entry name" value="Acetyl-CoA synthetase-like"/>
    <property type="match status" value="1"/>
</dbReference>
<dbReference type="PANTHER" id="PTHR43201">
    <property type="entry name" value="ACYL-COA SYNTHETASE"/>
    <property type="match status" value="1"/>
</dbReference>
<organism evidence="5 6">
    <name type="scientific">Lysinibacillus irui</name>
    <dbReference type="NCBI Taxonomy" id="2998077"/>
    <lineage>
        <taxon>Bacteria</taxon>
        <taxon>Bacillati</taxon>
        <taxon>Bacillota</taxon>
        <taxon>Bacilli</taxon>
        <taxon>Bacillales</taxon>
        <taxon>Bacillaceae</taxon>
        <taxon>Lysinibacillus</taxon>
    </lineage>
</organism>
<evidence type="ECO:0000259" key="3">
    <source>
        <dbReference type="Pfam" id="PF00501"/>
    </source>
</evidence>
<dbReference type="InterPro" id="IPR020845">
    <property type="entry name" value="AMP-binding_CS"/>
</dbReference>
<evidence type="ECO:0000313" key="6">
    <source>
        <dbReference type="Proteomes" id="UP001219585"/>
    </source>
</evidence>
<name>A0AAJ5UQ18_9BACI</name>
<feature type="domain" description="AMP-binding enzyme C-terminal" evidence="4">
    <location>
        <begin position="401"/>
        <end position="476"/>
    </location>
</feature>
<dbReference type="GO" id="GO:0031956">
    <property type="term" value="F:medium-chain fatty acid-CoA ligase activity"/>
    <property type="evidence" value="ECO:0007669"/>
    <property type="project" value="TreeGrafter"/>
</dbReference>
<dbReference type="GO" id="GO:0006631">
    <property type="term" value="P:fatty acid metabolic process"/>
    <property type="evidence" value="ECO:0007669"/>
    <property type="project" value="TreeGrafter"/>
</dbReference>
<dbReference type="Pfam" id="PF13193">
    <property type="entry name" value="AMP-binding_C"/>
    <property type="match status" value="1"/>
</dbReference>
<dbReference type="KEGG" id="liu:OU989_11655"/>